<dbReference type="Pfam" id="PF00240">
    <property type="entry name" value="ubiquitin"/>
    <property type="match status" value="1"/>
</dbReference>
<evidence type="ECO:0000256" key="3">
    <source>
        <dbReference type="ARBA" id="ARBA00023204"/>
    </source>
</evidence>
<dbReference type="Proteomes" id="UP000095023">
    <property type="component" value="Unassembled WGS sequence"/>
</dbReference>
<keyword evidence="2 5" id="KW-0227">DNA damage</keyword>
<dbReference type="Pfam" id="PF00627">
    <property type="entry name" value="UBA"/>
    <property type="match status" value="2"/>
</dbReference>
<dbReference type="Gene3D" id="1.10.10.540">
    <property type="entry name" value="XPC-binding domain"/>
    <property type="match status" value="1"/>
</dbReference>
<dbReference type="SUPFAM" id="SSF101238">
    <property type="entry name" value="XPC-binding domain"/>
    <property type="match status" value="1"/>
</dbReference>
<dbReference type="GO" id="GO:0043130">
    <property type="term" value="F:ubiquitin binding"/>
    <property type="evidence" value="ECO:0007669"/>
    <property type="project" value="UniProtKB-UniRule"/>
</dbReference>
<accession>A0A1E4TFM1</accession>
<dbReference type="EMBL" id="KV453842">
    <property type="protein sequence ID" value="ODV90546.1"/>
    <property type="molecule type" value="Genomic_DNA"/>
</dbReference>
<dbReference type="PROSITE" id="PS50053">
    <property type="entry name" value="UBIQUITIN_2"/>
    <property type="match status" value="1"/>
</dbReference>
<evidence type="ECO:0000259" key="8">
    <source>
        <dbReference type="PROSITE" id="PS50053"/>
    </source>
</evidence>
<dbReference type="GO" id="GO:0043161">
    <property type="term" value="P:proteasome-mediated ubiquitin-dependent protein catabolic process"/>
    <property type="evidence" value="ECO:0007669"/>
    <property type="project" value="UniProtKB-UniRule"/>
</dbReference>
<dbReference type="InterPro" id="IPR009060">
    <property type="entry name" value="UBA-like_sf"/>
</dbReference>
<feature type="domain" description="UBA" evidence="7">
    <location>
        <begin position="332"/>
        <end position="373"/>
    </location>
</feature>
<dbReference type="InterPro" id="IPR000626">
    <property type="entry name" value="Ubiquitin-like_dom"/>
</dbReference>
<dbReference type="FunFam" id="1.10.8.10:FF:000002">
    <property type="entry name" value="UV excision repair protein RAD23 homolog"/>
    <property type="match status" value="1"/>
</dbReference>
<comment type="subcellular location">
    <subcellularLocation>
        <location evidence="5">Nucleus</location>
    </subcellularLocation>
    <subcellularLocation>
        <location evidence="5">Cytoplasm</location>
    </subcellularLocation>
</comment>
<reference evidence="10" key="1">
    <citation type="submission" date="2016-02" db="EMBL/GenBank/DDBJ databases">
        <title>Comparative genomics of biotechnologically important yeasts.</title>
        <authorList>
            <consortium name="DOE Joint Genome Institute"/>
            <person name="Riley R."/>
            <person name="Haridas S."/>
            <person name="Wolfe K.H."/>
            <person name="Lopes M.R."/>
            <person name="Hittinger C.T."/>
            <person name="Goker M."/>
            <person name="Salamov A."/>
            <person name="Wisecaver J."/>
            <person name="Long T.M."/>
            <person name="Aerts A.L."/>
            <person name="Barry K."/>
            <person name="Choi C."/>
            <person name="Clum A."/>
            <person name="Coughlan A.Y."/>
            <person name="Deshpande S."/>
            <person name="Douglass A.P."/>
            <person name="Hanson S.J."/>
            <person name="Klenk H.-P."/>
            <person name="Labutti K."/>
            <person name="Lapidus A."/>
            <person name="Lindquist E."/>
            <person name="Lipzen A."/>
            <person name="Meier-Kolthoff J.P."/>
            <person name="Ohm R.A."/>
            <person name="Otillar R.P."/>
            <person name="Pangilinan J."/>
            <person name="Peng Y."/>
            <person name="Rokas A."/>
            <person name="Rosa C.A."/>
            <person name="Scheuner C."/>
            <person name="Sibirny A.A."/>
            <person name="Slot J.C."/>
            <person name="Stielow J.B."/>
            <person name="Sun H."/>
            <person name="Kurtzman C.P."/>
            <person name="Blackwell M."/>
            <person name="Jeffries T.W."/>
            <person name="Grigoriev I.V."/>
        </authorList>
    </citation>
    <scope>NUCLEOTIDE SEQUENCE [LARGE SCALE GENOMIC DNA]</scope>
    <source>
        <strain evidence="10">NRRL Y-17796</strain>
    </source>
</reference>
<gene>
    <name evidence="9" type="ORF">CANCADRAFT_107776</name>
</gene>
<evidence type="ECO:0000313" key="10">
    <source>
        <dbReference type="Proteomes" id="UP000095023"/>
    </source>
</evidence>
<dbReference type="SMART" id="SM00213">
    <property type="entry name" value="UBQ"/>
    <property type="match status" value="1"/>
</dbReference>
<keyword evidence="4 5" id="KW-0539">Nucleus</keyword>
<dbReference type="CDD" id="cd01805">
    <property type="entry name" value="Ubl_Rad23"/>
    <property type="match status" value="1"/>
</dbReference>
<dbReference type="OrthoDB" id="419317at2759"/>
<dbReference type="GO" id="GO:0070628">
    <property type="term" value="F:proteasome binding"/>
    <property type="evidence" value="ECO:0007669"/>
    <property type="project" value="TreeGrafter"/>
</dbReference>
<dbReference type="PROSITE" id="PS50030">
    <property type="entry name" value="UBA"/>
    <property type="match status" value="2"/>
</dbReference>
<comment type="function">
    <text evidence="5">Multiubiquitin chain receptor involved in modulation of proteasomal degradation. Involved in nucleotide excision repair.</text>
</comment>
<dbReference type="SUPFAM" id="SSF54236">
    <property type="entry name" value="Ubiquitin-like"/>
    <property type="match status" value="1"/>
</dbReference>
<dbReference type="SUPFAM" id="SSF46934">
    <property type="entry name" value="UBA-like"/>
    <property type="match status" value="2"/>
</dbReference>
<protein>
    <recommendedName>
        <fullName evidence="5">UV excision repair protein RAD23</fullName>
    </recommendedName>
</protein>
<dbReference type="SMART" id="SM00165">
    <property type="entry name" value="UBA"/>
    <property type="match status" value="2"/>
</dbReference>
<organism evidence="9 10">
    <name type="scientific">Tortispora caseinolytica NRRL Y-17796</name>
    <dbReference type="NCBI Taxonomy" id="767744"/>
    <lineage>
        <taxon>Eukaryota</taxon>
        <taxon>Fungi</taxon>
        <taxon>Dikarya</taxon>
        <taxon>Ascomycota</taxon>
        <taxon>Saccharomycotina</taxon>
        <taxon>Trigonopsidomycetes</taxon>
        <taxon>Trigonopsidales</taxon>
        <taxon>Trigonopsidaceae</taxon>
        <taxon>Tortispora</taxon>
    </lineage>
</organism>
<keyword evidence="1" id="KW-0677">Repeat</keyword>
<dbReference type="FunFam" id="3.10.20.90:FF:000254">
    <property type="entry name" value="UV excision repair protein Rad23"/>
    <property type="match status" value="1"/>
</dbReference>
<dbReference type="PRINTS" id="PR01839">
    <property type="entry name" value="RAD23PROTEIN"/>
</dbReference>
<sequence>MKLALRDLKQTKWTVEIADDASVLDLRKKICDDKGWDLSSLKLIYSGKILDDSKTVASYKIQETGFVVCMVTKMKPQQSAAKPASANAASGSGSAASAASAAAAGTATTSTHVAPPTPITPANPSVPADTNAPAQPSFNDPSAFSTGSARTKAIESMMEMGYPKDEVERAMRAAFNNPDRAVEYLLTGLPDSVATERTAAGGAGATGLGTVLGATGDVGAETVGQTPVAQGAEHAAEANMLAAALQAAESGDIDGDGGGGANSSVQNYMMQLREMIRQDPSMLQHLLQTLAREQPELAQMIAANPETFLQFFAGEGGDESALPPGTTQITITEEENAAIERLCGLGFDRQVAIQAFLVCDKDEQAAANYLFDHGHDDDEE</sequence>
<keyword evidence="5" id="KW-0963">Cytoplasm</keyword>
<proteinExistence type="inferred from homology"/>
<dbReference type="PANTHER" id="PTHR10621">
    <property type="entry name" value="UV EXCISION REPAIR PROTEIN RAD23"/>
    <property type="match status" value="1"/>
</dbReference>
<evidence type="ECO:0000256" key="2">
    <source>
        <dbReference type="ARBA" id="ARBA00022763"/>
    </source>
</evidence>
<dbReference type="Gene3D" id="3.10.20.90">
    <property type="entry name" value="Phosphatidylinositol 3-kinase Catalytic Subunit, Chain A, domain 1"/>
    <property type="match status" value="1"/>
</dbReference>
<dbReference type="PANTHER" id="PTHR10621:SF0">
    <property type="entry name" value="UV EXCISION REPAIR PROTEIN RAD23"/>
    <property type="match status" value="1"/>
</dbReference>
<dbReference type="GO" id="GO:0005654">
    <property type="term" value="C:nucleoplasm"/>
    <property type="evidence" value="ECO:0007669"/>
    <property type="project" value="TreeGrafter"/>
</dbReference>
<keyword evidence="3 5" id="KW-0234">DNA repair</keyword>
<feature type="compositionally biased region" description="Polar residues" evidence="6">
    <location>
        <begin position="132"/>
        <end position="149"/>
    </location>
</feature>
<dbReference type="InterPro" id="IPR015940">
    <property type="entry name" value="UBA"/>
</dbReference>
<dbReference type="AlphaFoldDB" id="A0A1E4TFM1"/>
<dbReference type="FunFam" id="1.10.8.10:FF:000003">
    <property type="entry name" value="UV excision repair protein RAD23 homolog"/>
    <property type="match status" value="1"/>
</dbReference>
<dbReference type="InterPro" id="IPR036353">
    <property type="entry name" value="XPC-bd_sf"/>
</dbReference>
<dbReference type="NCBIfam" id="TIGR00601">
    <property type="entry name" value="rad23"/>
    <property type="match status" value="1"/>
</dbReference>
<evidence type="ECO:0000256" key="4">
    <source>
        <dbReference type="ARBA" id="ARBA00023242"/>
    </source>
</evidence>
<dbReference type="GO" id="GO:0031593">
    <property type="term" value="F:polyubiquitin modification-dependent protein binding"/>
    <property type="evidence" value="ECO:0007669"/>
    <property type="project" value="UniProtKB-UniRule"/>
</dbReference>
<feature type="domain" description="Ubiquitin-like" evidence="8">
    <location>
        <begin position="1"/>
        <end position="76"/>
    </location>
</feature>
<dbReference type="InterPro" id="IPR029071">
    <property type="entry name" value="Ubiquitin-like_domsf"/>
</dbReference>
<dbReference type="CDD" id="cd14281">
    <property type="entry name" value="UBA2_Rad23_like"/>
    <property type="match status" value="1"/>
</dbReference>
<keyword evidence="10" id="KW-1185">Reference proteome</keyword>
<evidence type="ECO:0000259" key="7">
    <source>
        <dbReference type="PROSITE" id="PS50030"/>
    </source>
</evidence>
<dbReference type="GO" id="GO:0006289">
    <property type="term" value="P:nucleotide-excision repair"/>
    <property type="evidence" value="ECO:0007669"/>
    <property type="project" value="UniProtKB-UniRule"/>
</dbReference>
<feature type="domain" description="UBA" evidence="7">
    <location>
        <begin position="148"/>
        <end position="188"/>
    </location>
</feature>
<dbReference type="Gene3D" id="1.10.8.10">
    <property type="entry name" value="DNA helicase RuvA subunit, C-terminal domain"/>
    <property type="match status" value="2"/>
</dbReference>
<evidence type="ECO:0000256" key="5">
    <source>
        <dbReference type="RuleBase" id="RU367049"/>
    </source>
</evidence>
<comment type="similarity">
    <text evidence="5">Belongs to the RAD23 family.</text>
</comment>
<dbReference type="InterPro" id="IPR004806">
    <property type="entry name" value="Rad23"/>
</dbReference>
<dbReference type="Pfam" id="PF09280">
    <property type="entry name" value="XPC-binding"/>
    <property type="match status" value="1"/>
</dbReference>
<name>A0A1E4TFM1_9ASCO</name>
<evidence type="ECO:0000313" key="9">
    <source>
        <dbReference type="EMBL" id="ODV90546.1"/>
    </source>
</evidence>
<dbReference type="GO" id="GO:0005829">
    <property type="term" value="C:cytosol"/>
    <property type="evidence" value="ECO:0007669"/>
    <property type="project" value="TreeGrafter"/>
</dbReference>
<dbReference type="GO" id="GO:0003684">
    <property type="term" value="F:damaged DNA binding"/>
    <property type="evidence" value="ECO:0007669"/>
    <property type="project" value="UniProtKB-UniRule"/>
</dbReference>
<evidence type="ECO:0000256" key="1">
    <source>
        <dbReference type="ARBA" id="ARBA00022737"/>
    </source>
</evidence>
<feature type="region of interest" description="Disordered" evidence="6">
    <location>
        <begin position="107"/>
        <end position="149"/>
    </location>
</feature>
<dbReference type="InterPro" id="IPR015360">
    <property type="entry name" value="XPC-bd"/>
</dbReference>
<evidence type="ECO:0000256" key="6">
    <source>
        <dbReference type="SAM" id="MobiDB-lite"/>
    </source>
</evidence>